<dbReference type="PANTHER" id="PTHR23279:SF41">
    <property type="entry name" value="DEFECTIVE PROBOSCIS EXTENSION RESPONSE 4-RELATED"/>
    <property type="match status" value="1"/>
</dbReference>
<feature type="signal peptide" evidence="2">
    <location>
        <begin position="1"/>
        <end position="25"/>
    </location>
</feature>
<dbReference type="InterPro" id="IPR003598">
    <property type="entry name" value="Ig_sub2"/>
</dbReference>
<dbReference type="PROSITE" id="PS50835">
    <property type="entry name" value="IG_LIKE"/>
    <property type="match status" value="2"/>
</dbReference>
<feature type="transmembrane region" description="Helical" evidence="1">
    <location>
        <begin position="284"/>
        <end position="302"/>
    </location>
</feature>
<dbReference type="Gene3D" id="2.60.40.10">
    <property type="entry name" value="Immunoglobulins"/>
    <property type="match status" value="2"/>
</dbReference>
<dbReference type="AlphaFoldDB" id="A0AAV2QNT6"/>
<dbReference type="InterPro" id="IPR036179">
    <property type="entry name" value="Ig-like_dom_sf"/>
</dbReference>
<dbReference type="GO" id="GO:0050808">
    <property type="term" value="P:synapse organization"/>
    <property type="evidence" value="ECO:0007669"/>
    <property type="project" value="TreeGrafter"/>
</dbReference>
<dbReference type="InterPro" id="IPR007110">
    <property type="entry name" value="Ig-like_dom"/>
</dbReference>
<sequence length="307" mass="34296">MVPCEVVLPWGLRVALLMLATQTAGVVMDESLDEYGGWMVGRPQPYFADMQTNFTLISGNTAYLPCRVHLLGDRQVTWMRRRDLHILTVGLVTYTADDRFQVFHTPQTDDWTLQIQSSQARDSGAYTCQVNSDPKIFIHMYLKVTDKKYFDSQLFKMSESGYDKGYGTHIIGEPERYLQEGSSLSLVCVVSHARKAPTAILWYHNNRVLDYDSPRGGISLQVEKSSQQTSSRLLLSAVTEVDTGNFTCVPVNAPSATVVIHIDQHEPGAAVHHQEVGNAAPTTTLATIPVLTLLLLLLLLRITRYPL</sequence>
<protein>
    <recommendedName>
        <fullName evidence="3">Ig-like domain-containing protein</fullName>
    </recommendedName>
</protein>
<dbReference type="GO" id="GO:0032589">
    <property type="term" value="C:neuron projection membrane"/>
    <property type="evidence" value="ECO:0007669"/>
    <property type="project" value="TreeGrafter"/>
</dbReference>
<dbReference type="PANTHER" id="PTHR23279">
    <property type="entry name" value="DEFECTIVE PROBOSCIS EXTENSION RESPONSE DPR -RELATED"/>
    <property type="match status" value="1"/>
</dbReference>
<organism evidence="4 5">
    <name type="scientific">Meganyctiphanes norvegica</name>
    <name type="common">Northern krill</name>
    <name type="synonym">Thysanopoda norvegica</name>
    <dbReference type="NCBI Taxonomy" id="48144"/>
    <lineage>
        <taxon>Eukaryota</taxon>
        <taxon>Metazoa</taxon>
        <taxon>Ecdysozoa</taxon>
        <taxon>Arthropoda</taxon>
        <taxon>Crustacea</taxon>
        <taxon>Multicrustacea</taxon>
        <taxon>Malacostraca</taxon>
        <taxon>Eumalacostraca</taxon>
        <taxon>Eucarida</taxon>
        <taxon>Euphausiacea</taxon>
        <taxon>Euphausiidae</taxon>
        <taxon>Meganyctiphanes</taxon>
    </lineage>
</organism>
<reference evidence="4 5" key="1">
    <citation type="submission" date="2024-05" db="EMBL/GenBank/DDBJ databases">
        <authorList>
            <person name="Wallberg A."/>
        </authorList>
    </citation>
    <scope>NUCLEOTIDE SEQUENCE [LARGE SCALE GENOMIC DNA]</scope>
</reference>
<dbReference type="SMART" id="SM00408">
    <property type="entry name" value="IGc2"/>
    <property type="match status" value="2"/>
</dbReference>
<dbReference type="SUPFAM" id="SSF48726">
    <property type="entry name" value="Immunoglobulin"/>
    <property type="match status" value="2"/>
</dbReference>
<dbReference type="SMART" id="SM00409">
    <property type="entry name" value="IG"/>
    <property type="match status" value="2"/>
</dbReference>
<feature type="chain" id="PRO_5043853263" description="Ig-like domain-containing protein" evidence="2">
    <location>
        <begin position="26"/>
        <end position="307"/>
    </location>
</feature>
<dbReference type="SMART" id="SM00406">
    <property type="entry name" value="IGv"/>
    <property type="match status" value="1"/>
</dbReference>
<proteinExistence type="predicted"/>
<evidence type="ECO:0000259" key="3">
    <source>
        <dbReference type="PROSITE" id="PS50835"/>
    </source>
</evidence>
<feature type="domain" description="Ig-like" evidence="3">
    <location>
        <begin position="45"/>
        <end position="145"/>
    </location>
</feature>
<accession>A0AAV2QNT6</accession>
<keyword evidence="1" id="KW-1133">Transmembrane helix</keyword>
<dbReference type="InterPro" id="IPR013783">
    <property type="entry name" value="Ig-like_fold"/>
</dbReference>
<dbReference type="Pfam" id="PF13927">
    <property type="entry name" value="Ig_3"/>
    <property type="match status" value="1"/>
</dbReference>
<feature type="domain" description="Ig-like" evidence="3">
    <location>
        <begin position="180"/>
        <end position="259"/>
    </location>
</feature>
<evidence type="ECO:0000313" key="5">
    <source>
        <dbReference type="Proteomes" id="UP001497623"/>
    </source>
</evidence>
<gene>
    <name evidence="4" type="ORF">MNOR_LOCUS15264</name>
</gene>
<dbReference type="Proteomes" id="UP001497623">
    <property type="component" value="Unassembled WGS sequence"/>
</dbReference>
<evidence type="ECO:0000256" key="1">
    <source>
        <dbReference type="SAM" id="Phobius"/>
    </source>
</evidence>
<dbReference type="Pfam" id="PF07686">
    <property type="entry name" value="V-set"/>
    <property type="match status" value="1"/>
</dbReference>
<name>A0AAV2QNT6_MEGNR</name>
<dbReference type="InterPro" id="IPR013106">
    <property type="entry name" value="Ig_V-set"/>
</dbReference>
<comment type="caution">
    <text evidence="4">The sequence shown here is derived from an EMBL/GenBank/DDBJ whole genome shotgun (WGS) entry which is preliminary data.</text>
</comment>
<evidence type="ECO:0000313" key="4">
    <source>
        <dbReference type="EMBL" id="CAL4094888.1"/>
    </source>
</evidence>
<dbReference type="FunFam" id="2.60.40.10:FF:000129">
    <property type="entry name" value="CLUMA_CG018772, isoform A"/>
    <property type="match status" value="1"/>
</dbReference>
<keyword evidence="1" id="KW-0812">Transmembrane</keyword>
<keyword evidence="1" id="KW-0472">Membrane</keyword>
<evidence type="ECO:0000256" key="2">
    <source>
        <dbReference type="SAM" id="SignalP"/>
    </source>
</evidence>
<keyword evidence="2" id="KW-0732">Signal</keyword>
<keyword evidence="5" id="KW-1185">Reference proteome</keyword>
<dbReference type="InterPro" id="IPR037448">
    <property type="entry name" value="Zig-8"/>
</dbReference>
<dbReference type="InterPro" id="IPR003599">
    <property type="entry name" value="Ig_sub"/>
</dbReference>
<dbReference type="EMBL" id="CAXKWB010009479">
    <property type="protein sequence ID" value="CAL4094888.1"/>
    <property type="molecule type" value="Genomic_DNA"/>
</dbReference>